<name>A0A0A1UX11_9HYPO</name>
<dbReference type="Proteomes" id="UP000030151">
    <property type="component" value="Unassembled WGS sequence"/>
</dbReference>
<evidence type="ECO:0000256" key="1">
    <source>
        <dbReference type="SAM" id="MobiDB-lite"/>
    </source>
</evidence>
<accession>A0A0A1UX11</accession>
<dbReference type="AlphaFoldDB" id="A0A0A1UX11"/>
<organism evidence="2 3">
    <name type="scientific">Metarhizium robertsii</name>
    <dbReference type="NCBI Taxonomy" id="568076"/>
    <lineage>
        <taxon>Eukaryota</taxon>
        <taxon>Fungi</taxon>
        <taxon>Dikarya</taxon>
        <taxon>Ascomycota</taxon>
        <taxon>Pezizomycotina</taxon>
        <taxon>Sordariomycetes</taxon>
        <taxon>Hypocreomycetidae</taxon>
        <taxon>Hypocreales</taxon>
        <taxon>Clavicipitaceae</taxon>
        <taxon>Metarhizium</taxon>
    </lineage>
</organism>
<feature type="compositionally biased region" description="Basic and acidic residues" evidence="1">
    <location>
        <begin position="39"/>
        <end position="50"/>
    </location>
</feature>
<reference evidence="2 3" key="1">
    <citation type="submission" date="2014-02" db="EMBL/GenBank/DDBJ databases">
        <title>The genome sequence of the entomopathogenic fungus Metarhizium robertsii ARSEF 2575.</title>
        <authorList>
            <person name="Giuliano Garisto Donzelli B."/>
            <person name="Roe B.A."/>
            <person name="Macmil S.L."/>
            <person name="Krasnoff S.B."/>
            <person name="Gibson D.M."/>
        </authorList>
    </citation>
    <scope>NUCLEOTIDE SEQUENCE [LARGE SCALE GENOMIC DNA]</scope>
    <source>
        <strain evidence="2 3">ARSEF 2575</strain>
    </source>
</reference>
<gene>
    <name evidence="2" type="ORF">X797_004730</name>
</gene>
<feature type="compositionally biased region" description="Polar residues" evidence="1">
    <location>
        <begin position="1"/>
        <end position="15"/>
    </location>
</feature>
<comment type="caution">
    <text evidence="2">The sequence shown here is derived from an EMBL/GenBank/DDBJ whole genome shotgun (WGS) entry which is preliminary data.</text>
</comment>
<protein>
    <submittedName>
        <fullName evidence="2">Uncharacterized protein</fullName>
    </submittedName>
</protein>
<feature type="region of interest" description="Disordered" evidence="1">
    <location>
        <begin position="1"/>
        <end position="77"/>
    </location>
</feature>
<sequence>METDQVSAKAGQTVQMHAAQEAASNDCSRDEQAPGQRALDSRRPTSKPERLNPWLGSGCHHTAKAQDAPGAARPSKAALPWLHPPLFAGTGKHIAHRTVRGLAGCGWWLAARGNLCRFGWRMTQDGRSALAHYPAIDWPCPDGRQKFLLGCSAWRASHQ</sequence>
<evidence type="ECO:0000313" key="3">
    <source>
        <dbReference type="Proteomes" id="UP000030151"/>
    </source>
</evidence>
<evidence type="ECO:0000313" key="2">
    <source>
        <dbReference type="EMBL" id="EXV01896.1"/>
    </source>
</evidence>
<proteinExistence type="predicted"/>
<dbReference type="HOGENOM" id="CLU_1661199_0_0_1"/>
<dbReference type="EMBL" id="JELW01000006">
    <property type="protein sequence ID" value="EXV01896.1"/>
    <property type="molecule type" value="Genomic_DNA"/>
</dbReference>